<evidence type="ECO:0000256" key="3">
    <source>
        <dbReference type="ARBA" id="ARBA00022573"/>
    </source>
</evidence>
<protein>
    <recommendedName>
        <fullName evidence="9">Hydrogenobyrinate a,c-diamide synthase</fullName>
        <ecNumber evidence="9">6.3.5.9</ecNumber>
    </recommendedName>
    <alternativeName>
        <fullName evidence="9">Hydrogenobyrinic acid a,c-diamide synthase</fullName>
    </alternativeName>
</protein>
<feature type="active site" description="Nucleophile" evidence="9">
    <location>
        <position position="328"/>
    </location>
</feature>
<evidence type="ECO:0000256" key="8">
    <source>
        <dbReference type="ARBA" id="ARBA00022962"/>
    </source>
</evidence>
<keyword evidence="6 9" id="KW-0067">ATP-binding</keyword>
<dbReference type="Gene3D" id="3.40.50.300">
    <property type="entry name" value="P-loop containing nucleotide triphosphate hydrolases"/>
    <property type="match status" value="2"/>
</dbReference>
<evidence type="ECO:0000313" key="12">
    <source>
        <dbReference type="EMBL" id="TCT13565.1"/>
    </source>
</evidence>
<dbReference type="Pfam" id="PF01656">
    <property type="entry name" value="CbiA"/>
    <property type="match status" value="1"/>
</dbReference>
<dbReference type="SUPFAM" id="SSF52317">
    <property type="entry name" value="Class I glutamine amidotransferase-like"/>
    <property type="match status" value="1"/>
</dbReference>
<dbReference type="GO" id="GO:0043802">
    <property type="term" value="F:hydrogenobyrinic acid a,c-diamide synthase (glutamine-hydrolysing) activity"/>
    <property type="evidence" value="ECO:0007669"/>
    <property type="project" value="UniProtKB-UniRule"/>
</dbReference>
<dbReference type="HAMAP" id="MF_00027">
    <property type="entry name" value="CobB_CbiA"/>
    <property type="match status" value="1"/>
</dbReference>
<evidence type="ECO:0000256" key="2">
    <source>
        <dbReference type="ARBA" id="ARBA00006205"/>
    </source>
</evidence>
<dbReference type="Pfam" id="PF07685">
    <property type="entry name" value="GATase_3"/>
    <property type="match status" value="1"/>
</dbReference>
<reference evidence="12 13" key="1">
    <citation type="submission" date="2019-03" db="EMBL/GenBank/DDBJ databases">
        <title>Genomic Encyclopedia of Type Strains, Phase IV (KMG-IV): sequencing the most valuable type-strain genomes for metagenomic binning, comparative biology and taxonomic classification.</title>
        <authorList>
            <person name="Goeker M."/>
        </authorList>
    </citation>
    <scope>NUCLEOTIDE SEQUENCE [LARGE SCALE GENOMIC DNA]</scope>
    <source>
        <strain evidence="12 13">DSM 19345</strain>
    </source>
</reference>
<dbReference type="PANTHER" id="PTHR43873">
    <property type="entry name" value="COBYRINATE A,C-DIAMIDE SYNTHASE"/>
    <property type="match status" value="1"/>
</dbReference>
<feature type="domain" description="CobQ/CobB/MinD/ParA nucleotide binding" evidence="10">
    <location>
        <begin position="6"/>
        <end position="192"/>
    </location>
</feature>
<gene>
    <name evidence="9" type="primary">cobB</name>
    <name evidence="12" type="ORF">EDC22_101433</name>
</gene>
<evidence type="ECO:0000259" key="10">
    <source>
        <dbReference type="Pfam" id="PF01656"/>
    </source>
</evidence>
<keyword evidence="13" id="KW-1185">Reference proteome</keyword>
<dbReference type="InterPro" id="IPR027417">
    <property type="entry name" value="P-loop_NTPase"/>
</dbReference>
<comment type="cofactor">
    <cofactor evidence="1 9">
        <name>Mg(2+)</name>
        <dbReference type="ChEBI" id="CHEBI:18420"/>
    </cofactor>
</comment>
<dbReference type="GO" id="GO:0042242">
    <property type="term" value="F:cobyrinic acid a,c-diamide synthase activity"/>
    <property type="evidence" value="ECO:0007669"/>
    <property type="project" value="InterPro"/>
</dbReference>
<dbReference type="UniPathway" id="UPA00148">
    <property type="reaction ID" value="UER00220"/>
</dbReference>
<evidence type="ECO:0000259" key="11">
    <source>
        <dbReference type="Pfam" id="PF07685"/>
    </source>
</evidence>
<comment type="catalytic activity">
    <reaction evidence="9">
        <text>hydrogenobyrinate + 2 L-glutamine + 2 ATP + 2 H2O = hydrogenobyrinate a,c-diamide + 2 L-glutamate + 2 ADP + 2 phosphate + 2 H(+)</text>
        <dbReference type="Rhea" id="RHEA:12544"/>
        <dbReference type="ChEBI" id="CHEBI:15377"/>
        <dbReference type="ChEBI" id="CHEBI:15378"/>
        <dbReference type="ChEBI" id="CHEBI:29985"/>
        <dbReference type="ChEBI" id="CHEBI:30616"/>
        <dbReference type="ChEBI" id="CHEBI:43474"/>
        <dbReference type="ChEBI" id="CHEBI:58359"/>
        <dbReference type="ChEBI" id="CHEBI:77873"/>
        <dbReference type="ChEBI" id="CHEBI:77874"/>
        <dbReference type="ChEBI" id="CHEBI:456216"/>
        <dbReference type="EC" id="6.3.5.9"/>
    </reaction>
</comment>
<comment type="function">
    <text evidence="9">Catalyzes the ATP-dependent amidation of the two carboxylate groups at positions a and c of hydrogenobyrinate, using either L-glutamine or ammonia as the nitrogen source.</text>
</comment>
<sequence>MTARGLMIAAPRSGSGKTTVTLGLIVALRRRGFRVSAAKSGPDYIDPAFHTAATGRPSPNLDSWAMPPALIEGLVAEAATGADIVIVESSMGLFDGLALARGRRGAGADLAARLSLPVLLVIDVSGQSQSAAAIARGFAAHDPDVKICAVVLNRVGSERHREQVVGAMHEIGMPVAGAMLRQPAITLPERHLGLVQAMEHGDLDTLLERLADMAEDSLDLDLIAGLATPLTAPAAAPAALPPPGQRIALARDAAFTFTYPHLIEGWRRHGAEIIPFSPLADVPPPEDCDVCWLPGGYPELHAGALAAARRFREGLRRFSETRPVHGECGGYMVLGAGLEDAAGRCHEMAGLLGHSTSFARRRMNLGYREAELIGDCPIGPAGSLVRGHEFHYTTLTDPGTDDPLVRLADGQGRPLGMAGGRRGLVSGTFFHAIAAVTDPAPPRPRSL</sequence>
<comment type="similarity">
    <text evidence="2">Belongs to the CobB/CobQ family. CobQ subfamily.</text>
</comment>
<keyword evidence="8 9" id="KW-0315">Glutamine amidotransferase</keyword>
<dbReference type="EC" id="6.3.5.9" evidence="9"/>
<dbReference type="SUPFAM" id="SSF52540">
    <property type="entry name" value="P-loop containing nucleoside triphosphate hydrolases"/>
    <property type="match status" value="1"/>
</dbReference>
<dbReference type="NCBIfam" id="NF002204">
    <property type="entry name" value="PRK01077.1"/>
    <property type="match status" value="1"/>
</dbReference>
<dbReference type="GO" id="GO:0005524">
    <property type="term" value="F:ATP binding"/>
    <property type="evidence" value="ECO:0007669"/>
    <property type="project" value="UniProtKB-UniRule"/>
</dbReference>
<dbReference type="InterPro" id="IPR029062">
    <property type="entry name" value="Class_I_gatase-like"/>
</dbReference>
<dbReference type="Proteomes" id="UP000295678">
    <property type="component" value="Unassembled WGS sequence"/>
</dbReference>
<comment type="miscellaneous">
    <text evidence="9">The a and c carboxylates of hydrogenobyrinate are activated for nucleophilic attack via formation of a phosphorylated intermediate by ATP. CobB catalyzes first the amidation of the c-carboxylate, and then that of the a-carboxylate.</text>
</comment>
<keyword evidence="3 9" id="KW-0169">Cobalamin biosynthesis</keyword>
<comment type="caution">
    <text evidence="12">The sequence shown here is derived from an EMBL/GenBank/DDBJ whole genome shotgun (WGS) entry which is preliminary data.</text>
</comment>
<evidence type="ECO:0000256" key="7">
    <source>
        <dbReference type="ARBA" id="ARBA00022842"/>
    </source>
</evidence>
<dbReference type="InterPro" id="IPR004484">
    <property type="entry name" value="CbiA/CobB_synth"/>
</dbReference>
<evidence type="ECO:0000256" key="1">
    <source>
        <dbReference type="ARBA" id="ARBA00001946"/>
    </source>
</evidence>
<dbReference type="RefSeq" id="WP_132804939.1">
    <property type="nucleotide sequence ID" value="NZ_SMAK01000001.1"/>
</dbReference>
<feature type="site" description="Increases nucleophilicity of active site Cys" evidence="9">
    <location>
        <position position="431"/>
    </location>
</feature>
<accession>A0A4R3MHQ0</accession>
<evidence type="ECO:0000256" key="5">
    <source>
        <dbReference type="ARBA" id="ARBA00022741"/>
    </source>
</evidence>
<feature type="domain" description="CobB/CobQ-like glutamine amidotransferase" evidence="11">
    <location>
        <begin position="246"/>
        <end position="434"/>
    </location>
</feature>
<comment type="pathway">
    <text evidence="9">Cofactor biosynthesis; adenosylcobalamin biosynthesis; cob(II)yrinate a,c-diamide from precorrin-2 (aerobic route): step 9/10.</text>
</comment>
<dbReference type="PROSITE" id="PS51274">
    <property type="entry name" value="GATASE_COBBQ"/>
    <property type="match status" value="1"/>
</dbReference>
<comment type="domain">
    <text evidence="9">Comprises of two domains. The C-terminal domain contains the binding site for glutamine and catalyzes the hydrolysis of this substrate to glutamate and ammonia. The N-terminal domain is anticipated to bind ATP and hydrogenobyrinate and catalyzes the ultimate synthesis of the diamide product. The ammonia produced via the glutaminase domain is probably translocated to the adjacent domain via a molecular tunnel, where it reacts with an activated intermediate.</text>
</comment>
<dbReference type="NCBIfam" id="TIGR00379">
    <property type="entry name" value="cobB"/>
    <property type="match status" value="1"/>
</dbReference>
<dbReference type="AlphaFoldDB" id="A0A4R3MHQ0"/>
<proteinExistence type="inferred from homology"/>
<dbReference type="InterPro" id="IPR011698">
    <property type="entry name" value="GATase_3"/>
</dbReference>
<dbReference type="PANTHER" id="PTHR43873:SF1">
    <property type="entry name" value="COBYRINATE A,C-DIAMIDE SYNTHASE"/>
    <property type="match status" value="1"/>
</dbReference>
<dbReference type="GO" id="GO:0009236">
    <property type="term" value="P:cobalamin biosynthetic process"/>
    <property type="evidence" value="ECO:0007669"/>
    <property type="project" value="UniProtKB-UniRule"/>
</dbReference>
<comment type="similarity">
    <text evidence="9">Belongs to the CobB/CbiA family.</text>
</comment>
<evidence type="ECO:0000256" key="6">
    <source>
        <dbReference type="ARBA" id="ARBA00022840"/>
    </source>
</evidence>
<keyword evidence="4 9" id="KW-0436">Ligase</keyword>
<dbReference type="EMBL" id="SMAK01000001">
    <property type="protein sequence ID" value="TCT13565.1"/>
    <property type="molecule type" value="Genomic_DNA"/>
</dbReference>
<evidence type="ECO:0000313" key="13">
    <source>
        <dbReference type="Proteomes" id="UP000295678"/>
    </source>
</evidence>
<dbReference type="Gene3D" id="3.40.50.880">
    <property type="match status" value="1"/>
</dbReference>
<name>A0A4R3MHQ0_9HYPH</name>
<dbReference type="InterPro" id="IPR002586">
    <property type="entry name" value="CobQ/CobB/MinD/ParA_Nub-bd_dom"/>
</dbReference>
<keyword evidence="7 9" id="KW-0460">Magnesium</keyword>
<evidence type="ECO:0000256" key="9">
    <source>
        <dbReference type="HAMAP-Rule" id="MF_00027"/>
    </source>
</evidence>
<evidence type="ECO:0000256" key="4">
    <source>
        <dbReference type="ARBA" id="ARBA00022598"/>
    </source>
</evidence>
<organism evidence="12 13">
    <name type="scientific">Tepidamorphus gemmatus</name>
    <dbReference type="NCBI Taxonomy" id="747076"/>
    <lineage>
        <taxon>Bacteria</taxon>
        <taxon>Pseudomonadati</taxon>
        <taxon>Pseudomonadota</taxon>
        <taxon>Alphaproteobacteria</taxon>
        <taxon>Hyphomicrobiales</taxon>
        <taxon>Tepidamorphaceae</taxon>
        <taxon>Tepidamorphus</taxon>
    </lineage>
</organism>
<keyword evidence="5 9" id="KW-0547">Nucleotide-binding</keyword>
<dbReference type="OrthoDB" id="9764035at2"/>